<feature type="transmembrane region" description="Helical" evidence="7">
    <location>
        <begin position="193"/>
        <end position="217"/>
    </location>
</feature>
<feature type="transmembrane region" description="Helical" evidence="7">
    <location>
        <begin position="102"/>
        <end position="124"/>
    </location>
</feature>
<feature type="compositionally biased region" description="Basic and acidic residues" evidence="6">
    <location>
        <begin position="326"/>
        <end position="340"/>
    </location>
</feature>
<feature type="transmembrane region" description="Helical" evidence="7">
    <location>
        <begin position="130"/>
        <end position="147"/>
    </location>
</feature>
<feature type="transmembrane region" description="Helical" evidence="7">
    <location>
        <begin position="284"/>
        <end position="305"/>
    </location>
</feature>
<accession>A0A652YR84</accession>
<evidence type="ECO:0000256" key="5">
    <source>
        <dbReference type="ARBA" id="ARBA00023136"/>
    </source>
</evidence>
<feature type="transmembrane region" description="Helical" evidence="7">
    <location>
        <begin position="77"/>
        <end position="95"/>
    </location>
</feature>
<feature type="region of interest" description="Disordered" evidence="6">
    <location>
        <begin position="311"/>
        <end position="361"/>
    </location>
</feature>
<evidence type="ECO:0000256" key="3">
    <source>
        <dbReference type="ARBA" id="ARBA00022692"/>
    </source>
</evidence>
<dbReference type="NCBIfam" id="TIGR03718">
    <property type="entry name" value="R_switched_Alx"/>
    <property type="match status" value="1"/>
</dbReference>
<evidence type="ECO:0000256" key="4">
    <source>
        <dbReference type="ARBA" id="ARBA00022989"/>
    </source>
</evidence>
<keyword evidence="5 7" id="KW-0472">Membrane</keyword>
<reference evidence="8" key="1">
    <citation type="submission" date="2019-07" db="EMBL/GenBank/DDBJ databases">
        <title>Genomic Encyclopedia of Type Strains, Phase IV (KMG-IV): sequencing the most valuable type-strain genomes for metagenomic binning, comparative biology and taxonomic classification.</title>
        <authorList>
            <person name="Goeker M."/>
        </authorList>
    </citation>
    <scope>NUCLEOTIDE SEQUENCE</scope>
    <source>
        <strain evidence="8">DSM 44596</strain>
    </source>
</reference>
<comment type="subcellular location">
    <subcellularLocation>
        <location evidence="1">Membrane</location>
        <topology evidence="1">Multi-pass membrane protein</topology>
    </subcellularLocation>
</comment>
<dbReference type="EMBL" id="VNIQ01000003">
    <property type="protein sequence ID" value="TYQ05064.1"/>
    <property type="molecule type" value="Genomic_DNA"/>
</dbReference>
<comment type="caution">
    <text evidence="8">The sequence shown here is derived from an EMBL/GenBank/DDBJ whole genome shotgun (WGS) entry which is preliminary data.</text>
</comment>
<dbReference type="InterPro" id="IPR022369">
    <property type="entry name" value="Integral_membrane_TerC_rswitch"/>
</dbReference>
<dbReference type="InterPro" id="IPR005496">
    <property type="entry name" value="Integral_membrane_TerC"/>
</dbReference>
<dbReference type="GO" id="GO:0016020">
    <property type="term" value="C:membrane"/>
    <property type="evidence" value="ECO:0007669"/>
    <property type="project" value="UniProtKB-SubCell"/>
</dbReference>
<evidence type="ECO:0000256" key="6">
    <source>
        <dbReference type="SAM" id="MobiDB-lite"/>
    </source>
</evidence>
<feature type="transmembrane region" description="Helical" evidence="7">
    <location>
        <begin position="223"/>
        <end position="243"/>
    </location>
</feature>
<feature type="transmembrane region" description="Helical" evidence="7">
    <location>
        <begin position="37"/>
        <end position="57"/>
    </location>
</feature>
<gene>
    <name evidence="8" type="ORF">FNL38_103415</name>
</gene>
<feature type="transmembrane region" description="Helical" evidence="7">
    <location>
        <begin position="252"/>
        <end position="272"/>
    </location>
</feature>
<evidence type="ECO:0000313" key="8">
    <source>
        <dbReference type="EMBL" id="TYQ05064.1"/>
    </source>
</evidence>
<dbReference type="PANTHER" id="PTHR30238:SF0">
    <property type="entry name" value="THYLAKOID MEMBRANE PROTEIN TERC, CHLOROPLASTIC"/>
    <property type="match status" value="1"/>
</dbReference>
<evidence type="ECO:0000256" key="2">
    <source>
        <dbReference type="ARBA" id="ARBA00007511"/>
    </source>
</evidence>
<sequence length="361" mass="39103">MTVPVWAWAAFAAVIVIMLLIDLLAHRGAHVIGFKEAARWSALWVGLSLVFAVVVTLTLGVDSGVEFTTAWLLEKSLSVDNLFVFALIFGYFKVPREYQHRVLFFGVIGALIFRGIFLAAGVAIVSKFTAVLFVFAAILLYSAYKLLKDEDESFDPGTSFAVRMLRKIMPVQDEYVGTKFFVKEAGKRIATPLFAVVVAIEAADLVFAVDSVPAVLAVSDDPFIVYSSNAFAILGLRALYFLLSGLLEKFHYLSKGLSIILAFIGVKLIMQAGHKVISTSIPEIPSLVSLAVIIVVLAGSIILSLKKPLPEKPDAEEVVSGDTPVELEKASGDAGARDSDIELAAGERDDDDDKVDARSRS</sequence>
<organism evidence="8">
    <name type="scientific">Nocardia globerula</name>
    <dbReference type="NCBI Taxonomy" id="1818"/>
    <lineage>
        <taxon>Bacteria</taxon>
        <taxon>Bacillati</taxon>
        <taxon>Actinomycetota</taxon>
        <taxon>Actinomycetes</taxon>
        <taxon>Mycobacteriales</taxon>
        <taxon>Nocardiaceae</taxon>
        <taxon>Nocardia</taxon>
    </lineage>
</organism>
<feature type="transmembrane region" description="Helical" evidence="7">
    <location>
        <begin position="6"/>
        <end position="25"/>
    </location>
</feature>
<comment type="similarity">
    <text evidence="2">Belongs to the TerC family.</text>
</comment>
<dbReference type="Pfam" id="PF03741">
    <property type="entry name" value="TerC"/>
    <property type="match status" value="1"/>
</dbReference>
<evidence type="ECO:0000256" key="1">
    <source>
        <dbReference type="ARBA" id="ARBA00004141"/>
    </source>
</evidence>
<keyword evidence="4 7" id="KW-1133">Transmembrane helix</keyword>
<dbReference type="PANTHER" id="PTHR30238">
    <property type="entry name" value="MEMBRANE BOUND PREDICTED REDOX MODULATOR"/>
    <property type="match status" value="1"/>
</dbReference>
<evidence type="ECO:0000256" key="7">
    <source>
        <dbReference type="SAM" id="Phobius"/>
    </source>
</evidence>
<dbReference type="AlphaFoldDB" id="A0A652YR84"/>
<keyword evidence="3 7" id="KW-0812">Transmembrane</keyword>
<proteinExistence type="inferred from homology"/>
<protein>
    <submittedName>
        <fullName evidence="8">Tellurite resistance protein TerC</fullName>
    </submittedName>
</protein>
<name>A0A652YR84_NOCGL</name>